<dbReference type="Pfam" id="PF00550">
    <property type="entry name" value="PP-binding"/>
    <property type="match status" value="1"/>
</dbReference>
<dbReference type="GO" id="GO:0043041">
    <property type="term" value="P:amino acid activation for nonribosomal peptide biosynthetic process"/>
    <property type="evidence" value="ECO:0007669"/>
    <property type="project" value="TreeGrafter"/>
</dbReference>
<keyword evidence="2" id="KW-0596">Phosphopantetheine</keyword>
<keyword evidence="6" id="KW-1185">Reference proteome</keyword>
<dbReference type="SUPFAM" id="SSF56801">
    <property type="entry name" value="Acetyl-CoA synthetase-like"/>
    <property type="match status" value="1"/>
</dbReference>
<protein>
    <submittedName>
        <fullName evidence="5">Amino acid adenylation domain-containing protein</fullName>
    </submittedName>
</protein>
<dbReference type="InterPro" id="IPR025110">
    <property type="entry name" value="AMP-bd_C"/>
</dbReference>
<dbReference type="GO" id="GO:0031177">
    <property type="term" value="F:phosphopantetheine binding"/>
    <property type="evidence" value="ECO:0007669"/>
    <property type="project" value="InterPro"/>
</dbReference>
<dbReference type="InterPro" id="IPR023213">
    <property type="entry name" value="CAT-like_dom_sf"/>
</dbReference>
<dbReference type="GO" id="GO:0044550">
    <property type="term" value="P:secondary metabolite biosynthetic process"/>
    <property type="evidence" value="ECO:0007669"/>
    <property type="project" value="TreeGrafter"/>
</dbReference>
<dbReference type="InterPro" id="IPR006162">
    <property type="entry name" value="Ppantetheine_attach_site"/>
</dbReference>
<dbReference type="PROSITE" id="PS00012">
    <property type="entry name" value="PHOSPHOPANTETHEINE"/>
    <property type="match status" value="1"/>
</dbReference>
<evidence type="ECO:0000259" key="4">
    <source>
        <dbReference type="PROSITE" id="PS50075"/>
    </source>
</evidence>
<dbReference type="InterPro" id="IPR020845">
    <property type="entry name" value="AMP-binding_CS"/>
</dbReference>
<sequence length="1247" mass="135981">MRDAMPLGAAQEGIWTGQEFDRDSPAFNTAEYVEIHGPVDVVLLEAAIRRAVAETDSVHSVFGTDEEGHVWQRLAPDSSWPVHVVDVQDEPDPHAAATKWMRADLSVAVDLRRDRLFCHAVFLLGPDHVLWYHRVHHIALDGYGLSLVARRVAEVYTALAEDREPPAHPFGSLESVVREDQSYLDSEKYAAARDYWVGMAEGRPVPVVLSRDPGRLARSVIRVSAEFDDAIPALKAVAAQARAMWTETLAAAFAAYLHRMTGTDEAVLALPVMVRLGSVSVRVPCMVTNVVPLWVSTPPGITFTELTGQVSAQLRDGRPHLRYRYEQLRRDLRLVANERKLFGPSVNIMPFDYRLRFAGTPGVVHNVSAGLVEDMVVHIYDRADGHGLRIVLDANPNSYDPDELKTHLDRFMTFLGRVTSEPNVPVTDIDLLLDGERELLLETWNDTDRPLPAVTVPDLLAAQAKATPDRTALVACDAALTFTELAGRVNRLARWLVERGAGPGTYVALLLPRTSDAIVALLAVLRSGAAYVPVDPDYPARRIEAIIADSGPVLVLDELPALDRSSDVDTPGTGPGPRDAACLIYTSGSTGTPKGVVIEHRGLVNLFHHHRDTLIRPNAGGRARRAALSASLSFDTSWEGLLWLLDGHELHFIDDELRRQPTELLAYVSDNEIDFMDITPTYAEELVSEGFLDAPRRPAVLALGGEATGPALWTTLRDAGMTVYNLYGPTECTVDTLWCRLDESAEPIVGRPLANTRAYVLDGDRRLVPPGVVGELYFAGAPVARGYHDRPELTEERFPDDPFHAGKMYRTGDLARWRPDGTLEFLGRADDQVKIRGFRIELGEIEAALTGHPDIAQAAVIPREDTPGQPRLVGYAVPVSTVPEPADLRHYLAERLPDYMVPPVYVTLERIPRTTNGKLDRAALPAPESTAVSGRAPRDHREAVLCGLFAELLGIDEVGIDDDFFSLGGHSLLVAKLINRVRGEFGVRIGIRTVFEAPTAARLAVAIGGDGDEDGDEDRVLLPLRADGIEPPLFCVAPATGLALAYTGLLAALPGRPVYGLQLVGVRTTTVADLAASFVARVREIQPAGPYHLLGASFGGLVAHEMAAQLQEAGEQVVLVALLDSYPFPAAWRDRPPLTESEVAAELAGLDPDQIALAYQTFTHHSRLGAEWTPRRIVGDVLLFEATEDKTPDWPGPDTWSSHVDGQVDVHRIPCSHNAMTSAEPLARIAAAIAARAAGTSQHRSVP</sequence>
<dbReference type="Gene3D" id="3.30.559.10">
    <property type="entry name" value="Chloramphenicol acetyltransferase-like domain"/>
    <property type="match status" value="1"/>
</dbReference>
<dbReference type="Pfam" id="PF00501">
    <property type="entry name" value="AMP-binding"/>
    <property type="match status" value="1"/>
</dbReference>
<dbReference type="SMART" id="SM00823">
    <property type="entry name" value="PKS_PP"/>
    <property type="match status" value="1"/>
</dbReference>
<evidence type="ECO:0000256" key="1">
    <source>
        <dbReference type="ARBA" id="ARBA00001957"/>
    </source>
</evidence>
<dbReference type="Gene3D" id="3.30.300.30">
    <property type="match status" value="1"/>
</dbReference>
<keyword evidence="3" id="KW-0597">Phosphoprotein</keyword>
<name>A0A4R7VVW9_9PSEU</name>
<dbReference type="Pfam" id="PF00668">
    <property type="entry name" value="Condensation"/>
    <property type="match status" value="1"/>
</dbReference>
<evidence type="ECO:0000313" key="6">
    <source>
        <dbReference type="Proteomes" id="UP000294927"/>
    </source>
</evidence>
<accession>A0A4R7VVW9</accession>
<dbReference type="GO" id="GO:0003824">
    <property type="term" value="F:catalytic activity"/>
    <property type="evidence" value="ECO:0007669"/>
    <property type="project" value="InterPro"/>
</dbReference>
<dbReference type="InterPro" id="IPR042099">
    <property type="entry name" value="ANL_N_sf"/>
</dbReference>
<dbReference type="SUPFAM" id="SSF52777">
    <property type="entry name" value="CoA-dependent acyltransferases"/>
    <property type="match status" value="2"/>
</dbReference>
<dbReference type="AlphaFoldDB" id="A0A4R7VVW9"/>
<dbReference type="CDD" id="cd05930">
    <property type="entry name" value="A_NRPS"/>
    <property type="match status" value="1"/>
</dbReference>
<dbReference type="GO" id="GO:0005829">
    <property type="term" value="C:cytosol"/>
    <property type="evidence" value="ECO:0007669"/>
    <property type="project" value="TreeGrafter"/>
</dbReference>
<dbReference type="RefSeq" id="WP_133902654.1">
    <property type="nucleotide sequence ID" value="NZ_SOCP01000004.1"/>
</dbReference>
<dbReference type="InterPro" id="IPR001031">
    <property type="entry name" value="Thioesterase"/>
</dbReference>
<dbReference type="InterPro" id="IPR010071">
    <property type="entry name" value="AA_adenyl_dom"/>
</dbReference>
<dbReference type="InterPro" id="IPR029058">
    <property type="entry name" value="AB_hydrolase_fold"/>
</dbReference>
<dbReference type="InterPro" id="IPR036736">
    <property type="entry name" value="ACP-like_sf"/>
</dbReference>
<dbReference type="PROSITE" id="PS00455">
    <property type="entry name" value="AMP_BINDING"/>
    <property type="match status" value="1"/>
</dbReference>
<dbReference type="FunFam" id="2.30.38.10:FF:000001">
    <property type="entry name" value="Non-ribosomal peptide synthetase PvdI"/>
    <property type="match status" value="1"/>
</dbReference>
<dbReference type="SUPFAM" id="SSF53474">
    <property type="entry name" value="alpha/beta-Hydrolases"/>
    <property type="match status" value="1"/>
</dbReference>
<dbReference type="Gene3D" id="3.30.559.30">
    <property type="entry name" value="Nonribosomal peptide synthetase, condensation domain"/>
    <property type="match status" value="1"/>
</dbReference>
<dbReference type="SMART" id="SM00824">
    <property type="entry name" value="PKS_TE"/>
    <property type="match status" value="1"/>
</dbReference>
<dbReference type="InterPro" id="IPR020802">
    <property type="entry name" value="TesA-like"/>
</dbReference>
<dbReference type="InterPro" id="IPR001242">
    <property type="entry name" value="Condensation_dom"/>
</dbReference>
<dbReference type="InterPro" id="IPR000873">
    <property type="entry name" value="AMP-dep_synth/lig_dom"/>
</dbReference>
<organism evidence="5 6">
    <name type="scientific">Actinophytocola oryzae</name>
    <dbReference type="NCBI Taxonomy" id="502181"/>
    <lineage>
        <taxon>Bacteria</taxon>
        <taxon>Bacillati</taxon>
        <taxon>Actinomycetota</taxon>
        <taxon>Actinomycetes</taxon>
        <taxon>Pseudonocardiales</taxon>
        <taxon>Pseudonocardiaceae</taxon>
    </lineage>
</organism>
<evidence type="ECO:0000256" key="2">
    <source>
        <dbReference type="ARBA" id="ARBA00022450"/>
    </source>
</evidence>
<dbReference type="FunFam" id="1.10.1200.10:FF:000016">
    <property type="entry name" value="Non-ribosomal peptide synthase"/>
    <property type="match status" value="1"/>
</dbReference>
<dbReference type="InterPro" id="IPR020806">
    <property type="entry name" value="PKS_PP-bd"/>
</dbReference>
<dbReference type="InterPro" id="IPR009081">
    <property type="entry name" value="PP-bd_ACP"/>
</dbReference>
<dbReference type="Pfam" id="PF13193">
    <property type="entry name" value="AMP-binding_C"/>
    <property type="match status" value="1"/>
</dbReference>
<dbReference type="GO" id="GO:0008610">
    <property type="term" value="P:lipid biosynthetic process"/>
    <property type="evidence" value="ECO:0007669"/>
    <property type="project" value="UniProtKB-ARBA"/>
</dbReference>
<dbReference type="Gene3D" id="3.40.50.12780">
    <property type="entry name" value="N-terminal domain of ligase-like"/>
    <property type="match status" value="1"/>
</dbReference>
<dbReference type="PANTHER" id="PTHR45527">
    <property type="entry name" value="NONRIBOSOMAL PEPTIDE SYNTHETASE"/>
    <property type="match status" value="1"/>
</dbReference>
<dbReference type="Proteomes" id="UP000294927">
    <property type="component" value="Unassembled WGS sequence"/>
</dbReference>
<evidence type="ECO:0000256" key="3">
    <source>
        <dbReference type="ARBA" id="ARBA00022553"/>
    </source>
</evidence>
<dbReference type="PROSITE" id="PS50075">
    <property type="entry name" value="CARRIER"/>
    <property type="match status" value="1"/>
</dbReference>
<dbReference type="Gene3D" id="3.40.50.1820">
    <property type="entry name" value="alpha/beta hydrolase"/>
    <property type="match status" value="1"/>
</dbReference>
<gene>
    <name evidence="5" type="ORF">CLV71_10477</name>
</gene>
<proteinExistence type="predicted"/>
<feature type="domain" description="Carrier" evidence="4">
    <location>
        <begin position="936"/>
        <end position="1011"/>
    </location>
</feature>
<dbReference type="GO" id="GO:0072330">
    <property type="term" value="P:monocarboxylic acid biosynthetic process"/>
    <property type="evidence" value="ECO:0007669"/>
    <property type="project" value="UniProtKB-ARBA"/>
</dbReference>
<comment type="caution">
    <text evidence="5">The sequence shown here is derived from an EMBL/GenBank/DDBJ whole genome shotgun (WGS) entry which is preliminary data.</text>
</comment>
<dbReference type="InterPro" id="IPR045851">
    <property type="entry name" value="AMP-bd_C_sf"/>
</dbReference>
<reference evidence="5 6" key="1">
    <citation type="submission" date="2019-03" db="EMBL/GenBank/DDBJ databases">
        <title>Genomic Encyclopedia of Archaeal and Bacterial Type Strains, Phase II (KMG-II): from individual species to whole genera.</title>
        <authorList>
            <person name="Goeker M."/>
        </authorList>
    </citation>
    <scope>NUCLEOTIDE SEQUENCE [LARGE SCALE GENOMIC DNA]</scope>
    <source>
        <strain evidence="5 6">DSM 45499</strain>
    </source>
</reference>
<dbReference type="EMBL" id="SOCP01000004">
    <property type="protein sequence ID" value="TDV53609.1"/>
    <property type="molecule type" value="Genomic_DNA"/>
</dbReference>
<dbReference type="OrthoDB" id="2472181at2"/>
<dbReference type="NCBIfam" id="TIGR01733">
    <property type="entry name" value="AA-adenyl-dom"/>
    <property type="match status" value="1"/>
</dbReference>
<dbReference type="SUPFAM" id="SSF47336">
    <property type="entry name" value="ACP-like"/>
    <property type="match status" value="1"/>
</dbReference>
<evidence type="ECO:0000313" key="5">
    <source>
        <dbReference type="EMBL" id="TDV53609.1"/>
    </source>
</evidence>
<comment type="cofactor">
    <cofactor evidence="1">
        <name>pantetheine 4'-phosphate</name>
        <dbReference type="ChEBI" id="CHEBI:47942"/>
    </cofactor>
</comment>
<dbReference type="PANTHER" id="PTHR45527:SF14">
    <property type="entry name" value="PLIPASTATIN SYNTHASE SUBUNIT B"/>
    <property type="match status" value="1"/>
</dbReference>
<dbReference type="Pfam" id="PF00975">
    <property type="entry name" value="Thioesterase"/>
    <property type="match status" value="1"/>
</dbReference>
<dbReference type="FunFam" id="3.30.300.30:FF:000010">
    <property type="entry name" value="Enterobactin synthetase component F"/>
    <property type="match status" value="1"/>
</dbReference>